<dbReference type="RefSeq" id="WP_354008723.1">
    <property type="nucleotide sequence ID" value="NZ_JBEWTA010000001.1"/>
</dbReference>
<evidence type="ECO:0000313" key="3">
    <source>
        <dbReference type="EMBL" id="MET4758662.1"/>
    </source>
</evidence>
<dbReference type="EMBL" id="JBEWTB010000002">
    <property type="protein sequence ID" value="MET4758662.1"/>
    <property type="molecule type" value="Genomic_DNA"/>
</dbReference>
<dbReference type="Proteomes" id="UP001549366">
    <property type="component" value="Unassembled WGS sequence"/>
</dbReference>
<evidence type="ECO:0000313" key="4">
    <source>
        <dbReference type="Proteomes" id="UP001549366"/>
    </source>
</evidence>
<organism evidence="3 4">
    <name type="scientific">Endozoicomonas lisbonensis</name>
    <dbReference type="NCBI Taxonomy" id="3120522"/>
    <lineage>
        <taxon>Bacteria</taxon>
        <taxon>Pseudomonadati</taxon>
        <taxon>Pseudomonadota</taxon>
        <taxon>Gammaproteobacteria</taxon>
        <taxon>Oceanospirillales</taxon>
        <taxon>Endozoicomonadaceae</taxon>
        <taxon>Endozoicomonas</taxon>
    </lineage>
</organism>
<name>A0ABV2SLL5_9GAMM</name>
<protein>
    <submittedName>
        <fullName evidence="3">FmdB family regulatory protein</fullName>
    </submittedName>
</protein>
<comment type="caution">
    <text evidence="3">The sequence shown here is derived from an EMBL/GenBank/DDBJ whole genome shotgun (WGS) entry which is preliminary data.</text>
</comment>
<evidence type="ECO:0000259" key="2">
    <source>
        <dbReference type="SMART" id="SM00834"/>
    </source>
</evidence>
<feature type="region of interest" description="Disordered" evidence="1">
    <location>
        <begin position="61"/>
        <end position="90"/>
    </location>
</feature>
<keyword evidence="4" id="KW-1185">Reference proteome</keyword>
<accession>A0ABV2SLL5</accession>
<proteinExistence type="predicted"/>
<dbReference type="InterPro" id="IPR013429">
    <property type="entry name" value="Regulatory_FmdB_Zinc_ribbon"/>
</dbReference>
<dbReference type="Pfam" id="PF09723">
    <property type="entry name" value="Zn_ribbon_8"/>
    <property type="match status" value="1"/>
</dbReference>
<feature type="domain" description="Putative regulatory protein FmdB zinc ribbon" evidence="2">
    <location>
        <begin position="1"/>
        <end position="42"/>
    </location>
</feature>
<dbReference type="NCBIfam" id="TIGR02605">
    <property type="entry name" value="CxxC_CxxC_SSSS"/>
    <property type="match status" value="1"/>
</dbReference>
<reference evidence="3 4" key="1">
    <citation type="submission" date="2024-06" db="EMBL/GenBank/DDBJ databases">
        <title>Genomic Encyclopedia of Type Strains, Phase V (KMG-V): Genome sequencing to study the core and pangenomes of soil and plant-associated prokaryotes.</title>
        <authorList>
            <person name="Whitman W."/>
        </authorList>
    </citation>
    <scope>NUCLEOTIDE SEQUENCE [LARGE SCALE GENOMIC DNA]</scope>
    <source>
        <strain evidence="3 4">NE40</strain>
    </source>
</reference>
<evidence type="ECO:0000256" key="1">
    <source>
        <dbReference type="SAM" id="MobiDB-lite"/>
    </source>
</evidence>
<feature type="compositionally biased region" description="Low complexity" evidence="1">
    <location>
        <begin position="74"/>
        <end position="90"/>
    </location>
</feature>
<dbReference type="PANTHER" id="PTHR34404:SF2">
    <property type="entry name" value="CONSERVED SERINE RICH PROTEIN"/>
    <property type="match status" value="1"/>
</dbReference>
<sequence>MPIYEYQCENCGEVTEAIQKFSDAPLTDCGDCGESALKKLLSAPGFRLKGGGWYETDFKGGKKKNLSSSDNHCPSRSSGSSCGSCPATSH</sequence>
<gene>
    <name evidence="3" type="ORF">V5J35_003854</name>
</gene>
<dbReference type="SMART" id="SM00834">
    <property type="entry name" value="CxxC_CXXC_SSSS"/>
    <property type="match status" value="1"/>
</dbReference>
<dbReference type="PANTHER" id="PTHR34404">
    <property type="entry name" value="REGULATORY PROTEIN, FMDB FAMILY"/>
    <property type="match status" value="1"/>
</dbReference>